<name>A0A8J8CCQ6_9ARCH</name>
<dbReference type="Gene3D" id="3.20.20.60">
    <property type="entry name" value="Phosphoenolpyruvate-binding domains"/>
    <property type="match status" value="1"/>
</dbReference>
<dbReference type="NCBIfam" id="TIGR01828">
    <property type="entry name" value="pyru_phos_dikin"/>
    <property type="match status" value="1"/>
</dbReference>
<evidence type="ECO:0000256" key="6">
    <source>
        <dbReference type="ARBA" id="ARBA00022741"/>
    </source>
</evidence>
<dbReference type="Pfam" id="PF01326">
    <property type="entry name" value="PPDK_N"/>
    <property type="match status" value="2"/>
</dbReference>
<dbReference type="PANTHER" id="PTHR22931:SF9">
    <property type="entry name" value="PYRUVATE, PHOSPHATE DIKINASE 1, CHLOROPLASTIC"/>
    <property type="match status" value="1"/>
</dbReference>
<dbReference type="Proteomes" id="UP000716004">
    <property type="component" value="Unassembled WGS sequence"/>
</dbReference>
<dbReference type="PROSITE" id="PS00370">
    <property type="entry name" value="PEP_ENZYMES_PHOS_SITE"/>
    <property type="match status" value="1"/>
</dbReference>
<dbReference type="GO" id="GO:0016301">
    <property type="term" value="F:kinase activity"/>
    <property type="evidence" value="ECO:0007669"/>
    <property type="project" value="UniProtKB-KW"/>
</dbReference>
<evidence type="ECO:0000256" key="8">
    <source>
        <dbReference type="ARBA" id="ARBA00022840"/>
    </source>
</evidence>
<dbReference type="Gene3D" id="3.30.1490.20">
    <property type="entry name" value="ATP-grasp fold, A domain"/>
    <property type="match status" value="1"/>
</dbReference>
<feature type="binding site" evidence="10">
    <location>
        <position position="777"/>
    </location>
    <ligand>
        <name>Mg(2+)</name>
        <dbReference type="ChEBI" id="CHEBI:18420"/>
    </ligand>
</feature>
<dbReference type="PIRSF" id="PIRSF000853">
    <property type="entry name" value="PPDK"/>
    <property type="match status" value="1"/>
</dbReference>
<evidence type="ECO:0000256" key="1">
    <source>
        <dbReference type="ARBA" id="ARBA00001946"/>
    </source>
</evidence>
<feature type="domain" description="Pyruvate phosphate dikinase AMP/ATP-binding" evidence="12">
    <location>
        <begin position="58"/>
        <end position="298"/>
    </location>
</feature>
<dbReference type="InterPro" id="IPR002192">
    <property type="entry name" value="PPDK_AMP/ATP-bd"/>
</dbReference>
<dbReference type="EMBL" id="JAGVSJ010000025">
    <property type="protein sequence ID" value="MBX8632401.1"/>
    <property type="molecule type" value="Genomic_DNA"/>
</dbReference>
<evidence type="ECO:0000259" key="13">
    <source>
        <dbReference type="Pfam" id="PF02896"/>
    </source>
</evidence>
<gene>
    <name evidence="14" type="primary">ppdK</name>
    <name evidence="14" type="ORF">J9259_07815</name>
</gene>
<keyword evidence="8" id="KW-0067">ATP-binding</keyword>
<dbReference type="GO" id="GO:0050242">
    <property type="term" value="F:pyruvate, phosphate dikinase activity"/>
    <property type="evidence" value="ECO:0007669"/>
    <property type="project" value="UniProtKB-EC"/>
</dbReference>
<comment type="similarity">
    <text evidence="2">Belongs to the PEP-utilizing enzyme family.</text>
</comment>
<dbReference type="GO" id="GO:0046872">
    <property type="term" value="F:metal ion binding"/>
    <property type="evidence" value="ECO:0007669"/>
    <property type="project" value="UniProtKB-KW"/>
</dbReference>
<comment type="cofactor">
    <cofactor evidence="1 10">
        <name>Mg(2+)</name>
        <dbReference type="ChEBI" id="CHEBI:18420"/>
    </cofactor>
</comment>
<evidence type="ECO:0000256" key="2">
    <source>
        <dbReference type="ARBA" id="ARBA00007837"/>
    </source>
</evidence>
<dbReference type="Gene3D" id="3.30.470.20">
    <property type="entry name" value="ATP-grasp fold, B domain"/>
    <property type="match status" value="1"/>
</dbReference>
<dbReference type="SUPFAM" id="SSF52009">
    <property type="entry name" value="Phosphohistidine domain"/>
    <property type="match status" value="1"/>
</dbReference>
<dbReference type="Gene3D" id="1.10.189.10">
    <property type="entry name" value="Pyruvate Phosphate Dikinase, domain 2"/>
    <property type="match status" value="1"/>
</dbReference>
<dbReference type="InterPro" id="IPR008279">
    <property type="entry name" value="PEP-util_enz_mobile_dom"/>
</dbReference>
<evidence type="ECO:0000313" key="14">
    <source>
        <dbReference type="EMBL" id="MBX8632401.1"/>
    </source>
</evidence>
<reference evidence="14" key="1">
    <citation type="submission" date="2021-04" db="EMBL/GenBank/DDBJ databases">
        <title>Genomic insights into ecological role and evolution of a novel Thermoplasmata order Candidatus Sysuiplasmatales.</title>
        <authorList>
            <person name="Yuan Y."/>
        </authorList>
    </citation>
    <scope>NUCLEOTIDE SEQUENCE</scope>
    <source>
        <strain evidence="14">YP2-bin.285</strain>
    </source>
</reference>
<evidence type="ECO:0000259" key="12">
    <source>
        <dbReference type="Pfam" id="PF01326"/>
    </source>
</evidence>
<dbReference type="SUPFAM" id="SSF56059">
    <property type="entry name" value="Glutathione synthetase ATP-binding domain-like"/>
    <property type="match status" value="1"/>
</dbReference>
<dbReference type="GO" id="GO:0005524">
    <property type="term" value="F:ATP binding"/>
    <property type="evidence" value="ECO:0007669"/>
    <property type="project" value="UniProtKB-KW"/>
</dbReference>
<dbReference type="InterPro" id="IPR036637">
    <property type="entry name" value="Phosphohistidine_dom_sf"/>
</dbReference>
<dbReference type="Pfam" id="PF02896">
    <property type="entry name" value="PEP-utilizers_C"/>
    <property type="match status" value="1"/>
</dbReference>
<keyword evidence="6" id="KW-0547">Nucleotide-binding</keyword>
<dbReference type="AlphaFoldDB" id="A0A8J8CCQ6"/>
<dbReference type="InterPro" id="IPR010121">
    <property type="entry name" value="Pyruvate_phosphate_dikinase"/>
</dbReference>
<feature type="domain" description="PEP-utilising enzyme mobile" evidence="11">
    <location>
        <begin position="429"/>
        <end position="511"/>
    </location>
</feature>
<dbReference type="SUPFAM" id="SSF51621">
    <property type="entry name" value="Phosphoenolpyruvate/pyruvate domain"/>
    <property type="match status" value="1"/>
</dbReference>
<protein>
    <recommendedName>
        <fullName evidence="3">pyruvate, phosphate dikinase</fullName>
        <ecNumber evidence="3">2.7.9.1</ecNumber>
    </recommendedName>
</protein>
<feature type="domain" description="Pyruvate phosphate dikinase AMP/ATP-binding" evidence="12">
    <location>
        <begin position="312"/>
        <end position="365"/>
    </location>
</feature>
<evidence type="ECO:0000256" key="9">
    <source>
        <dbReference type="ARBA" id="ARBA00022842"/>
    </source>
</evidence>
<dbReference type="InterPro" id="IPR015813">
    <property type="entry name" value="Pyrv/PenolPyrv_kinase-like_dom"/>
</dbReference>
<keyword evidence="7" id="KW-0418">Kinase</keyword>
<keyword evidence="9 10" id="KW-0460">Magnesium</keyword>
<dbReference type="InterPro" id="IPR000121">
    <property type="entry name" value="PEP_util_C"/>
</dbReference>
<organism evidence="14 15">
    <name type="scientific">Candidatus Sysuiplasma superficiale</name>
    <dbReference type="NCBI Taxonomy" id="2823368"/>
    <lineage>
        <taxon>Archaea</taxon>
        <taxon>Methanobacteriati</taxon>
        <taxon>Thermoplasmatota</taxon>
        <taxon>Thermoplasmata</taxon>
        <taxon>Candidatus Sysuiplasmatales</taxon>
        <taxon>Candidatus Sysuiplasmataceae</taxon>
        <taxon>Candidatus Sysuiplasma</taxon>
    </lineage>
</organism>
<evidence type="ECO:0000256" key="5">
    <source>
        <dbReference type="ARBA" id="ARBA00022723"/>
    </source>
</evidence>
<evidence type="ECO:0000256" key="3">
    <source>
        <dbReference type="ARBA" id="ARBA00011994"/>
    </source>
</evidence>
<evidence type="ECO:0000256" key="4">
    <source>
        <dbReference type="ARBA" id="ARBA00022679"/>
    </source>
</evidence>
<comment type="caution">
    <text evidence="14">The sequence shown here is derived from an EMBL/GenBank/DDBJ whole genome shotgun (WGS) entry which is preliminary data.</text>
</comment>
<dbReference type="InterPro" id="IPR018274">
    <property type="entry name" value="PEP_util_AS"/>
</dbReference>
<keyword evidence="4 14" id="KW-0808">Transferase</keyword>
<evidence type="ECO:0000256" key="7">
    <source>
        <dbReference type="ARBA" id="ARBA00022777"/>
    </source>
</evidence>
<proteinExistence type="inferred from homology"/>
<feature type="binding site" evidence="10">
    <location>
        <position position="753"/>
    </location>
    <ligand>
        <name>Mg(2+)</name>
        <dbReference type="ChEBI" id="CHEBI:18420"/>
    </ligand>
</feature>
<feature type="domain" description="PEP-utilising enzyme C-terminal" evidence="13">
    <location>
        <begin position="529"/>
        <end position="877"/>
    </location>
</feature>
<dbReference type="EC" id="2.7.9.1" evidence="3"/>
<dbReference type="NCBIfam" id="NF004531">
    <property type="entry name" value="PRK05878.1"/>
    <property type="match status" value="1"/>
</dbReference>
<sequence>MAKRKMVYLFEEGSAEMRNLLGGKGAGLAEMTRLGLPVPPGFTITTAVCNSYYKLNKNFPSGLRQRVREALHSVEEKMQRKFGGTERPLLVSVRSGARVSMPGMMDTVLNLGLNDSTVSSIINETGDPRWGFDTYRRFVQMYGNVVMGVEHSVFEEILSESKRVRGIKLDTELNEEELSVLVGRYKEKIRELTGREFPEDPFDQLWNAIGAVFESWNNRRAITYRQLNNIPEEWGTAVTVQSMVFGNMGEDCATGVAFTRNPATGENRLYGEYLPNAQGEDVVAGIRTPQPINRDPSKPGLSLEEKMPDTHSELLRVKDLLESHYKDMQDIEFTIQKGKLFLLQTRSGKRTAQAAVRVAVEMANEGLISREDAILSVDPSVLDQLLHPVFDENAERRPIGRGLPASPGAASGRVVFDAAEAVKLASGGEKVILVRNETSAEDIHGMAAAQAILTATGGMTSHAAVVARGMGKCCVVGCSDISISQGSKSFTASDGVVITEGEYISVDGTSGNVYLGQLPTKAAELTGFFETFMEWADSFKRLGIRANADLPEDARIARKFGAKGIGLTRTEHMFFGEHRLPHMRRMILANTTEKRKEALESLLPYQREDFMGLFREMNGYPVIIRLLDPPLHEFLPKGRDEVERLAHEMGISTEEIVSRTEALRELNPMLGHRGCRLAITYPEVYEMQYRAIFEAACELKRKENIDVVPEIMIPLVEGREEIDILRPQIDRTAEEVMGRYGMKMNYLVGTMIELPRAAILSDSIAPAVDFFSYGTNDLTQTVLGLSRDDAGRFLPEYVQMKIFPFDPFMTIDVKGVGSLVRSSAIRGKKANGKLEVGICGEHGGDPKSIEFFHSAGLDYVSCSPYRVPIARLAAAQAAIRAARTERKPRPGKDQD</sequence>
<dbReference type="InterPro" id="IPR013815">
    <property type="entry name" value="ATP_grasp_subdomain_1"/>
</dbReference>
<accession>A0A8J8CCQ6</accession>
<dbReference type="Gene3D" id="1.20.80.30">
    <property type="match status" value="1"/>
</dbReference>
<evidence type="ECO:0000256" key="10">
    <source>
        <dbReference type="PIRSR" id="PIRSR000853-3"/>
    </source>
</evidence>
<dbReference type="Pfam" id="PF00391">
    <property type="entry name" value="PEP-utilizers"/>
    <property type="match status" value="1"/>
</dbReference>
<dbReference type="InterPro" id="IPR040442">
    <property type="entry name" value="Pyrv_kinase-like_dom_sf"/>
</dbReference>
<dbReference type="PANTHER" id="PTHR22931">
    <property type="entry name" value="PHOSPHOENOLPYRUVATE DIKINASE-RELATED"/>
    <property type="match status" value="1"/>
</dbReference>
<evidence type="ECO:0000259" key="11">
    <source>
        <dbReference type="Pfam" id="PF00391"/>
    </source>
</evidence>
<evidence type="ECO:0000313" key="15">
    <source>
        <dbReference type="Proteomes" id="UP000716004"/>
    </source>
</evidence>
<dbReference type="Gene3D" id="3.50.30.10">
    <property type="entry name" value="Phosphohistidine domain"/>
    <property type="match status" value="1"/>
</dbReference>
<keyword evidence="5 10" id="KW-0479">Metal-binding</keyword>
<keyword evidence="14" id="KW-0670">Pyruvate</keyword>